<keyword evidence="7" id="KW-1185">Reference proteome</keyword>
<protein>
    <submittedName>
        <fullName evidence="6">Component of IIS longevity pathway SMK-1-domain-containing protein</fullName>
    </submittedName>
</protein>
<sequence>MDMEDETVSTTTTTLTTQNEQSPTTTKSFRVKVYKLIGEGEANWQDQGTGFCVYNMGDDEEPDELFVKSEKDQSALLISTVLEHKEYQKQQETLIVWNEDQANELALSFQEPDGCDYIWNLIHERCDTADKRLKAGLMSELESGGITPPLNDSQETAALPMPELSNLSEISTILSNAKTLQDKDRLASFIVPENYIDKLLPIFESCEDLESTEDLHKLYTIMRSILLLNDNTIIEQIIRDECIMGVLGILEYDPAIPDKRATHRKNLTKHSQLKPVVPIENETVNSKIQHTLRLKYLKDVILGDTIEDALASILHSLIFFNNIDVINYFENNHDYLDELFQIFRDKDATKEKKKEASKFVIQLCIMAKTIQTNARVALARTLAKHGLFDMFPFALCSEDEILRTHATNILASIVELDAYLFREYTIEQTRVIDAENTTLGTLLRRFALNTDPGLKVQYAEIIKASMDLGNGTLIASAMAAEMLRKQDPDTEVYLSVFYDNYCNLFLRPFEQVDIKPIKLDGPIEELELTQEQSDLCLYLCDLICFVIRQHSFRSKFLMHSTDCFVKITQLYRCKQEHIKLAALRVFRTCIGLMDEFYTRHLMKFNVFEPTIRVLLDTDGRNNLLNSACLELLEFIRRENIKSLVEYLITNYGSVLDTINYVSICKMLRLRHEQNIEPNDSKNGDHDGEDPLEQHDIAIDDAAAEEEYFNNQSSDEEESSNEPIIFEPASTSEKNDTTTQQPLVNYGGSDSSDEDEMDSEQENQQQGQKRRRSMSPEEESTATLSSQQQQSTDTNNNNNNINNNNDTTPHHENEESNNNNNNNNNHVKNKDTGSANKKEKISTEEDDNPPSTTTTTTSKSPSSPPSTTEPDRLTSPPPLPKRRSNDEDDDEDDVLAAKAGEKKRKRTPPITSPKKIIINPQIRKLRSNSSK</sequence>
<feature type="compositionally biased region" description="Low complexity" evidence="3">
    <location>
        <begin position="784"/>
        <end position="806"/>
    </location>
</feature>
<evidence type="ECO:0000259" key="4">
    <source>
        <dbReference type="Pfam" id="PF04802"/>
    </source>
</evidence>
<dbReference type="InterPro" id="IPR055236">
    <property type="entry name" value="EVH1_PP4R3"/>
</dbReference>
<dbReference type="PANTHER" id="PTHR23318">
    <property type="entry name" value="ATP SYNTHASE GAMMA-RELATED"/>
    <property type="match status" value="1"/>
</dbReference>
<dbReference type="PANTHER" id="PTHR23318:SF0">
    <property type="entry name" value="SERINE_THREONINE-PROTEIN PHOSPHATASE 4 REGULATORY SUBUNIT 3"/>
    <property type="match status" value="1"/>
</dbReference>
<comment type="caution">
    <text evidence="6">The sequence shown here is derived from an EMBL/GenBank/DDBJ whole genome shotgun (WGS) entry which is preliminary data.</text>
</comment>
<feature type="region of interest" description="Disordered" evidence="3">
    <location>
        <begin position="1"/>
        <end position="23"/>
    </location>
</feature>
<feature type="region of interest" description="Disordered" evidence="3">
    <location>
        <begin position="726"/>
        <end position="930"/>
    </location>
</feature>
<evidence type="ECO:0000259" key="5">
    <source>
        <dbReference type="Pfam" id="PF22972"/>
    </source>
</evidence>
<keyword evidence="2" id="KW-0539">Nucleus</keyword>
<feature type="compositionally biased region" description="Polar residues" evidence="3">
    <location>
        <begin position="728"/>
        <end position="742"/>
    </location>
</feature>
<dbReference type="SUPFAM" id="SSF48371">
    <property type="entry name" value="ARM repeat"/>
    <property type="match status" value="1"/>
</dbReference>
<evidence type="ECO:0000256" key="1">
    <source>
        <dbReference type="ARBA" id="ARBA00004123"/>
    </source>
</evidence>
<feature type="compositionally biased region" description="Low complexity" evidence="3">
    <location>
        <begin position="848"/>
        <end position="867"/>
    </location>
</feature>
<evidence type="ECO:0000256" key="3">
    <source>
        <dbReference type="SAM" id="MobiDB-lite"/>
    </source>
</evidence>
<feature type="compositionally biased region" description="Low complexity" evidence="3">
    <location>
        <begin position="907"/>
        <end position="919"/>
    </location>
</feature>
<feature type="compositionally biased region" description="Low complexity" evidence="3">
    <location>
        <begin position="815"/>
        <end position="825"/>
    </location>
</feature>
<accession>A0AAD5PI79</accession>
<feature type="domain" description="Serine/threonine-protein phosphatase 4 regulatory subunit 3-like central" evidence="4">
    <location>
        <begin position="170"/>
        <end position="673"/>
    </location>
</feature>
<dbReference type="InterPro" id="IPR051137">
    <property type="entry name" value="PP4R3-like"/>
</dbReference>
<dbReference type="InterPro" id="IPR011993">
    <property type="entry name" value="PH-like_dom_sf"/>
</dbReference>
<proteinExistence type="predicted"/>
<organism evidence="6 7">
    <name type="scientific">Phascolomyces articulosus</name>
    <dbReference type="NCBI Taxonomy" id="60185"/>
    <lineage>
        <taxon>Eukaryota</taxon>
        <taxon>Fungi</taxon>
        <taxon>Fungi incertae sedis</taxon>
        <taxon>Mucoromycota</taxon>
        <taxon>Mucoromycotina</taxon>
        <taxon>Mucoromycetes</taxon>
        <taxon>Mucorales</taxon>
        <taxon>Lichtheimiaceae</taxon>
        <taxon>Phascolomyces</taxon>
    </lineage>
</organism>
<dbReference type="Pfam" id="PF22972">
    <property type="entry name" value="EVH1_PP4R3"/>
    <property type="match status" value="1"/>
</dbReference>
<evidence type="ECO:0000256" key="2">
    <source>
        <dbReference type="ARBA" id="ARBA00023242"/>
    </source>
</evidence>
<dbReference type="GO" id="GO:0005654">
    <property type="term" value="C:nucleoplasm"/>
    <property type="evidence" value="ECO:0007669"/>
    <property type="project" value="TreeGrafter"/>
</dbReference>
<dbReference type="SUPFAM" id="SSF50729">
    <property type="entry name" value="PH domain-like"/>
    <property type="match status" value="1"/>
</dbReference>
<evidence type="ECO:0000313" key="6">
    <source>
        <dbReference type="EMBL" id="KAI9274705.1"/>
    </source>
</evidence>
<dbReference type="GO" id="GO:0006974">
    <property type="term" value="P:DNA damage response"/>
    <property type="evidence" value="ECO:0007669"/>
    <property type="project" value="TreeGrafter"/>
</dbReference>
<evidence type="ECO:0000313" key="7">
    <source>
        <dbReference type="Proteomes" id="UP001209540"/>
    </source>
</evidence>
<reference evidence="6" key="2">
    <citation type="submission" date="2023-02" db="EMBL/GenBank/DDBJ databases">
        <authorList>
            <consortium name="DOE Joint Genome Institute"/>
            <person name="Mondo S.J."/>
            <person name="Chang Y."/>
            <person name="Wang Y."/>
            <person name="Ahrendt S."/>
            <person name="Andreopoulos W."/>
            <person name="Barry K."/>
            <person name="Beard J."/>
            <person name="Benny G.L."/>
            <person name="Blankenship S."/>
            <person name="Bonito G."/>
            <person name="Cuomo C."/>
            <person name="Desiro A."/>
            <person name="Gervers K.A."/>
            <person name="Hundley H."/>
            <person name="Kuo A."/>
            <person name="LaButti K."/>
            <person name="Lang B.F."/>
            <person name="Lipzen A."/>
            <person name="O'Donnell K."/>
            <person name="Pangilinan J."/>
            <person name="Reynolds N."/>
            <person name="Sandor L."/>
            <person name="Smith M.W."/>
            <person name="Tsang A."/>
            <person name="Grigoriev I.V."/>
            <person name="Stajich J.E."/>
            <person name="Spatafora J.W."/>
        </authorList>
    </citation>
    <scope>NUCLEOTIDE SEQUENCE</scope>
    <source>
        <strain evidence="6">RSA 2281</strain>
    </source>
</reference>
<dbReference type="Gene3D" id="2.30.29.30">
    <property type="entry name" value="Pleckstrin-homology domain (PH domain)/Phosphotyrosine-binding domain (PTB)"/>
    <property type="match status" value="1"/>
</dbReference>
<dbReference type="Pfam" id="PF04802">
    <property type="entry name" value="PP4R3"/>
    <property type="match status" value="1"/>
</dbReference>
<name>A0AAD5PI79_9FUNG</name>
<dbReference type="GO" id="GO:0030289">
    <property type="term" value="C:protein phosphatase 4 complex"/>
    <property type="evidence" value="ECO:0007669"/>
    <property type="project" value="TreeGrafter"/>
</dbReference>
<dbReference type="Proteomes" id="UP001209540">
    <property type="component" value="Unassembled WGS sequence"/>
</dbReference>
<feature type="compositionally biased region" description="Acidic residues" evidence="3">
    <location>
        <begin position="750"/>
        <end position="760"/>
    </location>
</feature>
<dbReference type="EMBL" id="JAIXMP010000004">
    <property type="protein sequence ID" value="KAI9274705.1"/>
    <property type="molecule type" value="Genomic_DNA"/>
</dbReference>
<feature type="compositionally biased region" description="Low complexity" evidence="3">
    <location>
        <begin position="8"/>
        <end position="23"/>
    </location>
</feature>
<dbReference type="GO" id="GO:0072542">
    <property type="term" value="F:protein phosphatase activator activity"/>
    <property type="evidence" value="ECO:0007669"/>
    <property type="project" value="TreeGrafter"/>
</dbReference>
<feature type="compositionally biased region" description="Basic and acidic residues" evidence="3">
    <location>
        <begin position="827"/>
        <end position="842"/>
    </location>
</feature>
<dbReference type="AlphaFoldDB" id="A0AAD5PI79"/>
<gene>
    <name evidence="6" type="ORF">BDA99DRAFT_568874</name>
</gene>
<reference evidence="6" key="1">
    <citation type="journal article" date="2022" name="IScience">
        <title>Evolution of zygomycete secretomes and the origins of terrestrial fungal ecologies.</title>
        <authorList>
            <person name="Chang Y."/>
            <person name="Wang Y."/>
            <person name="Mondo S."/>
            <person name="Ahrendt S."/>
            <person name="Andreopoulos W."/>
            <person name="Barry K."/>
            <person name="Beard J."/>
            <person name="Benny G.L."/>
            <person name="Blankenship S."/>
            <person name="Bonito G."/>
            <person name="Cuomo C."/>
            <person name="Desiro A."/>
            <person name="Gervers K.A."/>
            <person name="Hundley H."/>
            <person name="Kuo A."/>
            <person name="LaButti K."/>
            <person name="Lang B.F."/>
            <person name="Lipzen A."/>
            <person name="O'Donnell K."/>
            <person name="Pangilinan J."/>
            <person name="Reynolds N."/>
            <person name="Sandor L."/>
            <person name="Smith M.E."/>
            <person name="Tsang A."/>
            <person name="Grigoriev I.V."/>
            <person name="Stajich J.E."/>
            <person name="Spatafora J.W."/>
        </authorList>
    </citation>
    <scope>NUCLEOTIDE SEQUENCE</scope>
    <source>
        <strain evidence="6">RSA 2281</strain>
    </source>
</reference>
<dbReference type="InterPro" id="IPR006887">
    <property type="entry name" value="P4R3-like_central_dom"/>
</dbReference>
<feature type="domain" description="PP4R3 EVH1-like" evidence="5">
    <location>
        <begin position="30"/>
        <end position="122"/>
    </location>
</feature>
<dbReference type="InterPro" id="IPR016024">
    <property type="entry name" value="ARM-type_fold"/>
</dbReference>
<comment type="subcellular location">
    <subcellularLocation>
        <location evidence="1">Nucleus</location>
    </subcellularLocation>
</comment>